<dbReference type="InterPro" id="IPR036465">
    <property type="entry name" value="vWFA_dom_sf"/>
</dbReference>
<evidence type="ECO:0000259" key="2">
    <source>
        <dbReference type="PROSITE" id="PS50234"/>
    </source>
</evidence>
<evidence type="ECO:0000313" key="5">
    <source>
        <dbReference type="Proteomes" id="UP000193144"/>
    </source>
</evidence>
<dbReference type="SMART" id="SM00327">
    <property type="entry name" value="VWA"/>
    <property type="match status" value="1"/>
</dbReference>
<comment type="caution">
    <text evidence="4">The sequence shown here is derived from an EMBL/GenBank/DDBJ whole genome shotgun (WGS) entry which is preliminary data.</text>
</comment>
<dbReference type="Pfam" id="PF13768">
    <property type="entry name" value="VWA_3"/>
    <property type="match status" value="1"/>
</dbReference>
<dbReference type="OrthoDB" id="1729737at2759"/>
<dbReference type="AlphaFoldDB" id="A0A1Y1ZCD2"/>
<dbReference type="Proteomes" id="UP000193144">
    <property type="component" value="Unassembled WGS sequence"/>
</dbReference>
<feature type="non-terminal residue" evidence="4">
    <location>
        <position position="692"/>
    </location>
</feature>
<name>A0A1Y1ZCD2_9PLEO</name>
<keyword evidence="5" id="KW-1185">Reference proteome</keyword>
<dbReference type="PROSITE" id="PS50234">
    <property type="entry name" value="VWFA"/>
    <property type="match status" value="1"/>
</dbReference>
<dbReference type="PANTHER" id="PTHR45737:SF4">
    <property type="entry name" value="VON WILLEBRAND DOMAIN PROTEIN (AFU_ORTHOLOGUE AFUA_4G01160)"/>
    <property type="match status" value="1"/>
</dbReference>
<dbReference type="SMART" id="SM00609">
    <property type="entry name" value="VIT"/>
    <property type="match status" value="1"/>
</dbReference>
<proteinExistence type="predicted"/>
<dbReference type="InterPro" id="IPR013694">
    <property type="entry name" value="VIT"/>
</dbReference>
<evidence type="ECO:0000259" key="3">
    <source>
        <dbReference type="PROSITE" id="PS51468"/>
    </source>
</evidence>
<sequence>METLRSGIFYERRVDLRRHADTTAHSGPPLRAPSKAQTASDNLPRLQVSATVNVVSTTSRTILTQLFWNDTNETIECSSYCFPLYDGSVITSFQCWIGPDTIKGVVKSKDDARREFQQAIAHQRAASLLEEQTPEVFEMALGNIPPQVDVKVEIIYLTELKADLSGDGVIVTIPTSIAPRYGNEPDSYRGGTVSTARMTQETGMKIQINVSAHVPIRALEGRSHPLSVELGSTGAPTPAVSFRELLNSKPEMTSNHNHARAILSDRKGVLEKDFVLAILVGPSTLLGIPNLLAPRAVRETCQSHPGYSAIKVSFIPRDLFTPQMKAPGFKTEVLILADRSGSMEPKMESLRRALRLLLSKLPDDCFFNVCSFGSSLHTLWTKSQALTQDARGCVQRHYSESFEANLGGTEILSALQSTVNIRRRDKNLITQIIVLTDGEVWNVQSIIDYVRSTRNEDDKNLRFFALGIGDEVSHQMIEGIGKHGGGFSEVISVYSGASWDDRIFRMVHGILTPSSWKCQVSLKDRNGDVIRSFGSTTMNARPQNFIVRSPHLVSSQHGFSRAIFYFLVQDTACSFDEIEIEGNSASCPGSKVSLPIEDVVALEPMILYLASKSVLGDFETGQSWMHDLRDSIYKGDDLRLKREVILEAQRIGVYWGITGKWTSFVGVHSTNHSELPSQTYQADRIELSELMK</sequence>
<evidence type="ECO:0000256" key="1">
    <source>
        <dbReference type="SAM" id="MobiDB-lite"/>
    </source>
</evidence>
<dbReference type="PANTHER" id="PTHR45737">
    <property type="entry name" value="VON WILLEBRAND FACTOR A DOMAIN-CONTAINING PROTEIN 5A"/>
    <property type="match status" value="1"/>
</dbReference>
<organism evidence="4 5">
    <name type="scientific">Clohesyomyces aquaticus</name>
    <dbReference type="NCBI Taxonomy" id="1231657"/>
    <lineage>
        <taxon>Eukaryota</taxon>
        <taxon>Fungi</taxon>
        <taxon>Dikarya</taxon>
        <taxon>Ascomycota</taxon>
        <taxon>Pezizomycotina</taxon>
        <taxon>Dothideomycetes</taxon>
        <taxon>Pleosporomycetidae</taxon>
        <taxon>Pleosporales</taxon>
        <taxon>Lindgomycetaceae</taxon>
        <taxon>Clohesyomyces</taxon>
    </lineage>
</organism>
<feature type="domain" description="VIT" evidence="3">
    <location>
        <begin position="29"/>
        <end position="158"/>
    </location>
</feature>
<gene>
    <name evidence="4" type="ORF">BCR34DRAFT_489102</name>
</gene>
<protein>
    <submittedName>
        <fullName evidence="4">von Willebrand factor type A domain-domain-containing protein</fullName>
    </submittedName>
</protein>
<dbReference type="SUPFAM" id="SSF53300">
    <property type="entry name" value="vWA-like"/>
    <property type="match status" value="1"/>
</dbReference>
<reference evidence="4 5" key="1">
    <citation type="submission" date="2016-07" db="EMBL/GenBank/DDBJ databases">
        <title>Pervasive Adenine N6-methylation of Active Genes in Fungi.</title>
        <authorList>
            <consortium name="DOE Joint Genome Institute"/>
            <person name="Mondo S.J."/>
            <person name="Dannebaum R.O."/>
            <person name="Kuo R.C."/>
            <person name="Labutti K."/>
            <person name="Haridas S."/>
            <person name="Kuo A."/>
            <person name="Salamov A."/>
            <person name="Ahrendt S.R."/>
            <person name="Lipzen A."/>
            <person name="Sullivan W."/>
            <person name="Andreopoulos W.B."/>
            <person name="Clum A."/>
            <person name="Lindquist E."/>
            <person name="Daum C."/>
            <person name="Ramamoorthy G.K."/>
            <person name="Gryganskyi A."/>
            <person name="Culley D."/>
            <person name="Magnuson J.K."/>
            <person name="James T.Y."/>
            <person name="O'Malley M.A."/>
            <person name="Stajich J.E."/>
            <person name="Spatafora J.W."/>
            <person name="Visel A."/>
            <person name="Grigoriev I.V."/>
        </authorList>
    </citation>
    <scope>NUCLEOTIDE SEQUENCE [LARGE SCALE GENOMIC DNA]</scope>
    <source>
        <strain evidence="4 5">CBS 115471</strain>
    </source>
</reference>
<dbReference type="Pfam" id="PF08487">
    <property type="entry name" value="VIT"/>
    <property type="match status" value="1"/>
</dbReference>
<evidence type="ECO:0000313" key="4">
    <source>
        <dbReference type="EMBL" id="ORY07930.1"/>
    </source>
</evidence>
<dbReference type="EMBL" id="MCFA01000105">
    <property type="protein sequence ID" value="ORY07930.1"/>
    <property type="molecule type" value="Genomic_DNA"/>
</dbReference>
<accession>A0A1Y1ZCD2</accession>
<dbReference type="STRING" id="1231657.A0A1Y1ZCD2"/>
<dbReference type="InterPro" id="IPR002035">
    <property type="entry name" value="VWF_A"/>
</dbReference>
<dbReference type="Gene3D" id="3.40.50.410">
    <property type="entry name" value="von Willebrand factor, type A domain"/>
    <property type="match status" value="1"/>
</dbReference>
<feature type="region of interest" description="Disordered" evidence="1">
    <location>
        <begin position="20"/>
        <end position="42"/>
    </location>
</feature>
<dbReference type="PROSITE" id="PS51468">
    <property type="entry name" value="VIT"/>
    <property type="match status" value="1"/>
</dbReference>
<feature type="domain" description="VWFA" evidence="2">
    <location>
        <begin position="332"/>
        <end position="510"/>
    </location>
</feature>